<protein>
    <recommendedName>
        <fullName evidence="10">Hexosyltransferase</fullName>
        <ecNumber evidence="10">2.4.1.-</ecNumber>
    </recommendedName>
</protein>
<dbReference type="GeneID" id="101850100"/>
<keyword evidence="12" id="KW-1185">Reference proteome</keyword>
<evidence type="ECO:0000256" key="4">
    <source>
        <dbReference type="ARBA" id="ARBA00022679"/>
    </source>
</evidence>
<evidence type="ECO:0000256" key="8">
    <source>
        <dbReference type="ARBA" id="ARBA00023034"/>
    </source>
</evidence>
<evidence type="ECO:0000256" key="7">
    <source>
        <dbReference type="ARBA" id="ARBA00022989"/>
    </source>
</evidence>
<dbReference type="Proteomes" id="UP000694888">
    <property type="component" value="Unplaced"/>
</dbReference>
<comment type="similarity">
    <text evidence="2 10">Belongs to the glycosyltransferase 31 family.</text>
</comment>
<proteinExistence type="inferred from homology"/>
<evidence type="ECO:0000256" key="10">
    <source>
        <dbReference type="RuleBase" id="RU363063"/>
    </source>
</evidence>
<feature type="region of interest" description="Disordered" evidence="11">
    <location>
        <begin position="65"/>
        <end position="91"/>
    </location>
</feature>
<keyword evidence="3 10" id="KW-0328">Glycosyltransferase</keyword>
<accession>A0ABM1VX55</accession>
<evidence type="ECO:0000256" key="5">
    <source>
        <dbReference type="ARBA" id="ARBA00022692"/>
    </source>
</evidence>
<name>A0ABM1VX55_APLCA</name>
<keyword evidence="4" id="KW-0808">Transferase</keyword>
<dbReference type="Pfam" id="PF01762">
    <property type="entry name" value="Galactosyl_T"/>
    <property type="match status" value="1"/>
</dbReference>
<evidence type="ECO:0000313" key="13">
    <source>
        <dbReference type="RefSeq" id="XP_035826997.1"/>
    </source>
</evidence>
<evidence type="ECO:0000256" key="9">
    <source>
        <dbReference type="ARBA" id="ARBA00023136"/>
    </source>
</evidence>
<dbReference type="PANTHER" id="PTHR11214">
    <property type="entry name" value="BETA-1,3-N-ACETYLGLUCOSAMINYLTRANSFERASE"/>
    <property type="match status" value="1"/>
</dbReference>
<dbReference type="InterPro" id="IPR002659">
    <property type="entry name" value="Glyco_trans_31"/>
</dbReference>
<keyword evidence="6 10" id="KW-0735">Signal-anchor</keyword>
<evidence type="ECO:0000256" key="2">
    <source>
        <dbReference type="ARBA" id="ARBA00008661"/>
    </source>
</evidence>
<evidence type="ECO:0000256" key="6">
    <source>
        <dbReference type="ARBA" id="ARBA00022968"/>
    </source>
</evidence>
<gene>
    <name evidence="13" type="primary">LOC101850100</name>
</gene>
<keyword evidence="8 10" id="KW-0333">Golgi apparatus</keyword>
<comment type="subcellular location">
    <subcellularLocation>
        <location evidence="1 10">Golgi apparatus membrane</location>
        <topology evidence="1 10">Single-pass type II membrane protein</topology>
    </subcellularLocation>
</comment>
<evidence type="ECO:0000256" key="11">
    <source>
        <dbReference type="SAM" id="MobiDB-lite"/>
    </source>
</evidence>
<dbReference type="PANTHER" id="PTHR11214:SF364">
    <property type="entry name" value="HEXOSYLTRANSFERASE"/>
    <property type="match status" value="1"/>
</dbReference>
<feature type="transmembrane region" description="Helical" evidence="10">
    <location>
        <begin position="7"/>
        <end position="29"/>
    </location>
</feature>
<evidence type="ECO:0000256" key="1">
    <source>
        <dbReference type="ARBA" id="ARBA00004323"/>
    </source>
</evidence>
<dbReference type="EC" id="2.4.1.-" evidence="10"/>
<keyword evidence="7 10" id="KW-1133">Transmembrane helix</keyword>
<keyword evidence="5 10" id="KW-0812">Transmembrane</keyword>
<dbReference type="Gene3D" id="3.90.550.50">
    <property type="match status" value="1"/>
</dbReference>
<reference evidence="13" key="1">
    <citation type="submission" date="2025-08" db="UniProtKB">
        <authorList>
            <consortium name="RefSeq"/>
        </authorList>
    </citation>
    <scope>IDENTIFICATION</scope>
</reference>
<evidence type="ECO:0000256" key="3">
    <source>
        <dbReference type="ARBA" id="ARBA00022676"/>
    </source>
</evidence>
<evidence type="ECO:0000313" key="12">
    <source>
        <dbReference type="Proteomes" id="UP000694888"/>
    </source>
</evidence>
<dbReference type="RefSeq" id="XP_035826997.1">
    <property type="nucleotide sequence ID" value="XM_035971104.1"/>
</dbReference>
<organism evidence="12 13">
    <name type="scientific">Aplysia californica</name>
    <name type="common">California sea hare</name>
    <dbReference type="NCBI Taxonomy" id="6500"/>
    <lineage>
        <taxon>Eukaryota</taxon>
        <taxon>Metazoa</taxon>
        <taxon>Spiralia</taxon>
        <taxon>Lophotrochozoa</taxon>
        <taxon>Mollusca</taxon>
        <taxon>Gastropoda</taxon>
        <taxon>Heterobranchia</taxon>
        <taxon>Euthyneura</taxon>
        <taxon>Tectipleura</taxon>
        <taxon>Aplysiida</taxon>
        <taxon>Aplysioidea</taxon>
        <taxon>Aplysiidae</taxon>
        <taxon>Aplysia</taxon>
    </lineage>
</organism>
<sequence length="368" mass="41993">MLKLTRLRIYPFLIGANILFFCCYSYSYLSHKAQGDAPHTSHLSAVAGQHFPATTLLNHGQVATVPRATPPARPRPQSKTTPPELGVVASQDPKSDYKTLTRIILDTTGGCGNATSYDAIVTVHTAPAHIQHRNMFRKIYGDFRNTKPYRLKVVFLLGLVSNQAEDERLKAEAARHHDIVQGNFLDHYHNLTYKAIMGFQWLDERCKGLKLLLRLDDDTFVHVQKLIELWESKHSGESSTIMCEAVYNDPVRRAGRWRVSQAEINATRYRFHHCLGYFAALSPGLIPRMHAAAKQLQFFWIDDVFMYGMVPKLLGDVKFDRKSNPWTRNAGLFEDCLEVKGDKCPHLVTIANFRKFETFLRYIKEKVG</sequence>
<keyword evidence="9 10" id="KW-0472">Membrane</keyword>